<evidence type="ECO:0000313" key="4">
    <source>
        <dbReference type="Proteomes" id="UP000031737"/>
    </source>
</evidence>
<sequence>MPPVARLTSAQAMFWFVIGYTANVPGVEAGNTRTARPVFSSCFGGPFLVRHATFYGEQLADKMKQHNSRVWLLNTGYAGGRADRGAKRMPLRVTRAIIDAIHDGSLDQEEYEVYPGWGLHIPKHVANVPAHLLNPRKAWKDVKQFNDTSKELVEMFQQSFNARFAAKASQEMKSAVPRYVEVSRL</sequence>
<dbReference type="Gene3D" id="3.90.228.20">
    <property type="match status" value="1"/>
</dbReference>
<feature type="chain" id="PRO_5007370529" description="Phosphoenolpyruvate carboxykinase (ATP)" evidence="1">
    <location>
        <begin position="30"/>
        <end position="185"/>
    </location>
</feature>
<dbReference type="GO" id="GO:0004612">
    <property type="term" value="F:phosphoenolpyruvate carboxykinase (ATP) activity"/>
    <property type="evidence" value="ECO:0007669"/>
    <property type="project" value="InterPro"/>
</dbReference>
<evidence type="ECO:0008006" key="5">
    <source>
        <dbReference type="Google" id="ProtNLM"/>
    </source>
</evidence>
<dbReference type="GO" id="GO:0005829">
    <property type="term" value="C:cytosol"/>
    <property type="evidence" value="ECO:0007669"/>
    <property type="project" value="TreeGrafter"/>
</dbReference>
<evidence type="ECO:0000313" key="2">
    <source>
        <dbReference type="EMBL" id="ESL09769.1"/>
    </source>
</evidence>
<proteinExistence type="predicted"/>
<keyword evidence="4" id="KW-1185">Reference proteome</keyword>
<reference evidence="3 4" key="1">
    <citation type="submission" date="2013-07" db="EMBL/GenBank/DDBJ databases">
        <authorList>
            <person name="Stoco P.H."/>
            <person name="Wagner G."/>
            <person name="Gerber A."/>
            <person name="Zaha A."/>
            <person name="Thompson C."/>
            <person name="Bartholomeu D.C."/>
            <person name="Luckemeyer D.D."/>
            <person name="Bahia D."/>
            <person name="Loreto E."/>
            <person name="Prestes E.B."/>
            <person name="Lima F.M."/>
            <person name="Rodrigues-Luiz G."/>
            <person name="Vallejo G.A."/>
            <person name="Filho J.F."/>
            <person name="Monteiro K.M."/>
            <person name="Tyler K.M."/>
            <person name="de Almeida L.G."/>
            <person name="Ortiz M.F."/>
            <person name="Siervo M.A."/>
            <person name="de Moraes M.H."/>
            <person name="Cunha O.L."/>
            <person name="Mendonca-Neto R."/>
            <person name="Silva R."/>
            <person name="Teixeira S.M."/>
            <person name="Murta S.M."/>
            <person name="Sincero T.C."/>
            <person name="Mendes T.A."/>
            <person name="Urmenyi T.P."/>
            <person name="Silva V.G."/>
            <person name="da Rocha W.D."/>
            <person name="Andersson B."/>
            <person name="Romanha A.J."/>
            <person name="Steindel M."/>
            <person name="de Vasconcelos A.T."/>
            <person name="Grisard E.C."/>
        </authorList>
    </citation>
    <scope>NUCLEOTIDE SEQUENCE [LARGE SCALE GENOMIC DNA]</scope>
    <source>
        <strain evidence="3 4">SC58</strain>
    </source>
</reference>
<dbReference type="PANTHER" id="PTHR30031:SF0">
    <property type="entry name" value="PHOSPHOENOLPYRUVATE CARBOXYKINASE (ATP)"/>
    <property type="match status" value="1"/>
</dbReference>
<keyword evidence="1" id="KW-0732">Signal</keyword>
<protein>
    <recommendedName>
        <fullName evidence="5">Phosphoenolpyruvate carboxykinase (ATP)</fullName>
    </recommendedName>
</protein>
<dbReference type="VEuPathDB" id="TriTrypDB:TRSC58_02506"/>
<comment type="caution">
    <text evidence="3">The sequence shown here is derived from an EMBL/GenBank/DDBJ whole genome shotgun (WGS) entry which is preliminary data.</text>
</comment>
<accession>A0A061JAA8</accession>
<dbReference type="Pfam" id="PF01293">
    <property type="entry name" value="PEPCK_ATP"/>
    <property type="match status" value="1"/>
</dbReference>
<gene>
    <name evidence="3" type="ORF">TRSC58_02069</name>
    <name evidence="2" type="ORF">TRSC58_02506</name>
</gene>
<dbReference type="EMBL" id="AUPL01002069">
    <property type="protein sequence ID" value="ESL10202.1"/>
    <property type="molecule type" value="Genomic_DNA"/>
</dbReference>
<feature type="signal peptide" evidence="1">
    <location>
        <begin position="1"/>
        <end position="29"/>
    </location>
</feature>
<name>A0A061JAA8_TRYRA</name>
<evidence type="ECO:0000313" key="3">
    <source>
        <dbReference type="EMBL" id="ESL10202.1"/>
    </source>
</evidence>
<dbReference type="EMBL" id="AUPL01002506">
    <property type="protein sequence ID" value="ESL09769.1"/>
    <property type="molecule type" value="Genomic_DNA"/>
</dbReference>
<dbReference type="OrthoDB" id="238352at2759"/>
<dbReference type="InterPro" id="IPR013035">
    <property type="entry name" value="PEP_carboxykinase_C"/>
</dbReference>
<dbReference type="GO" id="GO:0006094">
    <property type="term" value="P:gluconeogenesis"/>
    <property type="evidence" value="ECO:0007669"/>
    <property type="project" value="InterPro"/>
</dbReference>
<dbReference type="GO" id="GO:0005524">
    <property type="term" value="F:ATP binding"/>
    <property type="evidence" value="ECO:0007669"/>
    <property type="project" value="InterPro"/>
</dbReference>
<organism evidence="3 4">
    <name type="scientific">Trypanosoma rangeli SC58</name>
    <dbReference type="NCBI Taxonomy" id="429131"/>
    <lineage>
        <taxon>Eukaryota</taxon>
        <taxon>Discoba</taxon>
        <taxon>Euglenozoa</taxon>
        <taxon>Kinetoplastea</taxon>
        <taxon>Metakinetoplastina</taxon>
        <taxon>Trypanosomatida</taxon>
        <taxon>Trypanosomatidae</taxon>
        <taxon>Trypanosoma</taxon>
        <taxon>Herpetosoma</taxon>
    </lineage>
</organism>
<dbReference type="SUPFAM" id="SSF53795">
    <property type="entry name" value="PEP carboxykinase-like"/>
    <property type="match status" value="1"/>
</dbReference>
<dbReference type="VEuPathDB" id="TriTrypDB:TRSC58_02069"/>
<dbReference type="Proteomes" id="UP000031737">
    <property type="component" value="Unassembled WGS sequence"/>
</dbReference>
<dbReference type="PANTHER" id="PTHR30031">
    <property type="entry name" value="PHOSPHOENOLPYRUVATE CARBOXYKINASE ATP"/>
    <property type="match status" value="1"/>
</dbReference>
<dbReference type="InterPro" id="IPR001272">
    <property type="entry name" value="PEP_carboxykinase_ATP"/>
</dbReference>
<evidence type="ECO:0000256" key="1">
    <source>
        <dbReference type="SAM" id="SignalP"/>
    </source>
</evidence>
<dbReference type="AlphaFoldDB" id="A0A061JAA8"/>